<sequence length="224" mass="24152">MPTPHVHHHDFAAANQALFDQHAHHAEHRPLAPEMAQSVFAAILQAYPFDREATAVMDYACGTGIVSRRLAAHCKTLVGVDISQGMVDQFNKGVQSHGISSEQMRAVRAELKGEAGELEGTKFDIVLCSLAYHHFGDIAATTRLLAFFLKPGGTLIVVDFPTMDIAAVPADFVDVIAHKGGIPEAAIKEVYDGAGLGGFRYVLFKGPKSDMHPEEMFLASGVKS</sequence>
<gene>
    <name evidence="4" type="ORF">B0H17DRAFT_1128702</name>
</gene>
<feature type="domain" description="Methyltransferase" evidence="3">
    <location>
        <begin position="56"/>
        <end position="153"/>
    </location>
</feature>
<organism evidence="4 5">
    <name type="scientific">Mycena rosella</name>
    <name type="common">Pink bonnet</name>
    <name type="synonym">Agaricus rosellus</name>
    <dbReference type="NCBI Taxonomy" id="1033263"/>
    <lineage>
        <taxon>Eukaryota</taxon>
        <taxon>Fungi</taxon>
        <taxon>Dikarya</taxon>
        <taxon>Basidiomycota</taxon>
        <taxon>Agaricomycotina</taxon>
        <taxon>Agaricomycetes</taxon>
        <taxon>Agaricomycetidae</taxon>
        <taxon>Agaricales</taxon>
        <taxon>Marasmiineae</taxon>
        <taxon>Mycenaceae</taxon>
        <taxon>Mycena</taxon>
    </lineage>
</organism>
<comment type="caution">
    <text evidence="4">The sequence shown here is derived from an EMBL/GenBank/DDBJ whole genome shotgun (WGS) entry which is preliminary data.</text>
</comment>
<dbReference type="PANTHER" id="PTHR44942">
    <property type="entry name" value="METHYLTRANSF_11 DOMAIN-CONTAINING PROTEIN"/>
    <property type="match status" value="1"/>
</dbReference>
<protein>
    <submittedName>
        <fullName evidence="4">S-adenosyl-L-methionine-dependent methyltransferase</fullName>
    </submittedName>
</protein>
<dbReference type="GO" id="GO:0008168">
    <property type="term" value="F:methyltransferase activity"/>
    <property type="evidence" value="ECO:0007669"/>
    <property type="project" value="UniProtKB-KW"/>
</dbReference>
<dbReference type="PANTHER" id="PTHR44942:SF4">
    <property type="entry name" value="METHYLTRANSFERASE TYPE 11 DOMAIN-CONTAINING PROTEIN"/>
    <property type="match status" value="1"/>
</dbReference>
<name>A0AAD7DYD8_MYCRO</name>
<accession>A0AAD7DYD8</accession>
<evidence type="ECO:0000256" key="1">
    <source>
        <dbReference type="ARBA" id="ARBA00022603"/>
    </source>
</evidence>
<dbReference type="AlphaFoldDB" id="A0AAD7DYD8"/>
<evidence type="ECO:0000256" key="2">
    <source>
        <dbReference type="ARBA" id="ARBA00022679"/>
    </source>
</evidence>
<keyword evidence="2" id="KW-0808">Transferase</keyword>
<keyword evidence="5" id="KW-1185">Reference proteome</keyword>
<dbReference type="Proteomes" id="UP001221757">
    <property type="component" value="Unassembled WGS sequence"/>
</dbReference>
<dbReference type="InterPro" id="IPR051052">
    <property type="entry name" value="Diverse_substrate_MTase"/>
</dbReference>
<dbReference type="InterPro" id="IPR029063">
    <property type="entry name" value="SAM-dependent_MTases_sf"/>
</dbReference>
<proteinExistence type="predicted"/>
<dbReference type="Pfam" id="PF13649">
    <property type="entry name" value="Methyltransf_25"/>
    <property type="match status" value="1"/>
</dbReference>
<dbReference type="SUPFAM" id="SSF53335">
    <property type="entry name" value="S-adenosyl-L-methionine-dependent methyltransferases"/>
    <property type="match status" value="1"/>
</dbReference>
<dbReference type="InterPro" id="IPR041698">
    <property type="entry name" value="Methyltransf_25"/>
</dbReference>
<evidence type="ECO:0000259" key="3">
    <source>
        <dbReference type="Pfam" id="PF13649"/>
    </source>
</evidence>
<dbReference type="EMBL" id="JARKIE010000019">
    <property type="protein sequence ID" value="KAJ7700863.1"/>
    <property type="molecule type" value="Genomic_DNA"/>
</dbReference>
<dbReference type="GO" id="GO:0032259">
    <property type="term" value="P:methylation"/>
    <property type="evidence" value="ECO:0007669"/>
    <property type="project" value="UniProtKB-KW"/>
</dbReference>
<evidence type="ECO:0000313" key="5">
    <source>
        <dbReference type="Proteomes" id="UP001221757"/>
    </source>
</evidence>
<dbReference type="CDD" id="cd02440">
    <property type="entry name" value="AdoMet_MTases"/>
    <property type="match status" value="1"/>
</dbReference>
<reference evidence="4" key="1">
    <citation type="submission" date="2023-03" db="EMBL/GenBank/DDBJ databases">
        <title>Massive genome expansion in bonnet fungi (Mycena s.s.) driven by repeated elements and novel gene families across ecological guilds.</title>
        <authorList>
            <consortium name="Lawrence Berkeley National Laboratory"/>
            <person name="Harder C.B."/>
            <person name="Miyauchi S."/>
            <person name="Viragh M."/>
            <person name="Kuo A."/>
            <person name="Thoen E."/>
            <person name="Andreopoulos B."/>
            <person name="Lu D."/>
            <person name="Skrede I."/>
            <person name="Drula E."/>
            <person name="Henrissat B."/>
            <person name="Morin E."/>
            <person name="Kohler A."/>
            <person name="Barry K."/>
            <person name="LaButti K."/>
            <person name="Morin E."/>
            <person name="Salamov A."/>
            <person name="Lipzen A."/>
            <person name="Mereny Z."/>
            <person name="Hegedus B."/>
            <person name="Baldrian P."/>
            <person name="Stursova M."/>
            <person name="Weitz H."/>
            <person name="Taylor A."/>
            <person name="Grigoriev I.V."/>
            <person name="Nagy L.G."/>
            <person name="Martin F."/>
            <person name="Kauserud H."/>
        </authorList>
    </citation>
    <scope>NUCLEOTIDE SEQUENCE</scope>
    <source>
        <strain evidence="4">CBHHK067</strain>
    </source>
</reference>
<dbReference type="Gene3D" id="3.40.50.150">
    <property type="entry name" value="Vaccinia Virus protein VP39"/>
    <property type="match status" value="1"/>
</dbReference>
<evidence type="ECO:0000313" key="4">
    <source>
        <dbReference type="EMBL" id="KAJ7700863.1"/>
    </source>
</evidence>
<keyword evidence="1 4" id="KW-0489">Methyltransferase</keyword>